<dbReference type="PROSITE" id="PS50801">
    <property type="entry name" value="STAS"/>
    <property type="match status" value="1"/>
</dbReference>
<dbReference type="EMBL" id="BAAATM010000001">
    <property type="protein sequence ID" value="GAA2514826.1"/>
    <property type="molecule type" value="Genomic_DNA"/>
</dbReference>
<sequence>MSETTSRSTPRPATGAARVVTVRGEMDLLTAPALRDRLDLLTAGPCPDLVLDLRAVSFIDCAGLGVLCRVRNRVLARRGRLRLVGGGTFLRRLFRNTGVAGAFEVLPGLPASAADTVSARAAGEAGG</sequence>
<comment type="caution">
    <text evidence="4">The sequence shown here is derived from an EMBL/GenBank/DDBJ whole genome shotgun (WGS) entry which is preliminary data.</text>
</comment>
<dbReference type="InterPro" id="IPR003658">
    <property type="entry name" value="Anti-sigma_ant"/>
</dbReference>
<comment type="similarity">
    <text evidence="1 2">Belongs to the anti-sigma-factor antagonist family.</text>
</comment>
<accession>A0ABN3N5K5</accession>
<dbReference type="PANTHER" id="PTHR33495:SF2">
    <property type="entry name" value="ANTI-SIGMA FACTOR ANTAGONIST TM_1081-RELATED"/>
    <property type="match status" value="1"/>
</dbReference>
<organism evidence="4 5">
    <name type="scientific">Streptomyces levis</name>
    <dbReference type="NCBI Taxonomy" id="285566"/>
    <lineage>
        <taxon>Bacteria</taxon>
        <taxon>Bacillati</taxon>
        <taxon>Actinomycetota</taxon>
        <taxon>Actinomycetes</taxon>
        <taxon>Kitasatosporales</taxon>
        <taxon>Streptomycetaceae</taxon>
        <taxon>Streptomyces</taxon>
    </lineage>
</organism>
<dbReference type="Gene3D" id="3.30.750.24">
    <property type="entry name" value="STAS domain"/>
    <property type="match status" value="1"/>
</dbReference>
<dbReference type="InterPro" id="IPR036513">
    <property type="entry name" value="STAS_dom_sf"/>
</dbReference>
<evidence type="ECO:0000313" key="5">
    <source>
        <dbReference type="Proteomes" id="UP001501095"/>
    </source>
</evidence>
<dbReference type="InterPro" id="IPR002645">
    <property type="entry name" value="STAS_dom"/>
</dbReference>
<evidence type="ECO:0000259" key="3">
    <source>
        <dbReference type="PROSITE" id="PS50801"/>
    </source>
</evidence>
<reference evidence="4 5" key="1">
    <citation type="journal article" date="2019" name="Int. J. Syst. Evol. Microbiol.">
        <title>The Global Catalogue of Microorganisms (GCM) 10K type strain sequencing project: providing services to taxonomists for standard genome sequencing and annotation.</title>
        <authorList>
            <consortium name="The Broad Institute Genomics Platform"/>
            <consortium name="The Broad Institute Genome Sequencing Center for Infectious Disease"/>
            <person name="Wu L."/>
            <person name="Ma J."/>
        </authorList>
    </citation>
    <scope>NUCLEOTIDE SEQUENCE [LARGE SCALE GENOMIC DNA]</scope>
    <source>
        <strain evidence="4 5">JCM 6924</strain>
    </source>
</reference>
<evidence type="ECO:0000256" key="1">
    <source>
        <dbReference type="ARBA" id="ARBA00009013"/>
    </source>
</evidence>
<dbReference type="CDD" id="cd07043">
    <property type="entry name" value="STAS_anti-anti-sigma_factors"/>
    <property type="match status" value="1"/>
</dbReference>
<name>A0ABN3N5K5_9ACTN</name>
<proteinExistence type="inferred from homology"/>
<dbReference type="Proteomes" id="UP001501095">
    <property type="component" value="Unassembled WGS sequence"/>
</dbReference>
<evidence type="ECO:0000256" key="2">
    <source>
        <dbReference type="RuleBase" id="RU003749"/>
    </source>
</evidence>
<feature type="domain" description="STAS" evidence="3">
    <location>
        <begin position="19"/>
        <end position="116"/>
    </location>
</feature>
<dbReference type="SUPFAM" id="SSF52091">
    <property type="entry name" value="SpoIIaa-like"/>
    <property type="match status" value="1"/>
</dbReference>
<evidence type="ECO:0000313" key="4">
    <source>
        <dbReference type="EMBL" id="GAA2514826.1"/>
    </source>
</evidence>
<dbReference type="NCBIfam" id="TIGR00377">
    <property type="entry name" value="ant_ant_sig"/>
    <property type="match status" value="1"/>
</dbReference>
<dbReference type="PANTHER" id="PTHR33495">
    <property type="entry name" value="ANTI-SIGMA FACTOR ANTAGONIST TM_1081-RELATED-RELATED"/>
    <property type="match status" value="1"/>
</dbReference>
<gene>
    <name evidence="4" type="ORF">GCM10010423_02390</name>
</gene>
<dbReference type="Pfam" id="PF01740">
    <property type="entry name" value="STAS"/>
    <property type="match status" value="1"/>
</dbReference>
<keyword evidence="5" id="KW-1185">Reference proteome</keyword>
<protein>
    <recommendedName>
        <fullName evidence="2">Anti-sigma factor antagonist</fullName>
    </recommendedName>
</protein>
<dbReference type="RefSeq" id="WP_344532847.1">
    <property type="nucleotide sequence ID" value="NZ_BAAATM010000001.1"/>
</dbReference>